<dbReference type="InterPro" id="IPR020094">
    <property type="entry name" value="TruA/RsuA/RluB/E/F_N"/>
</dbReference>
<keyword evidence="3" id="KW-1133">Transmembrane helix</keyword>
<dbReference type="InterPro" id="IPR001406">
    <property type="entry name" value="PsdUridine_synth_TruA"/>
</dbReference>
<evidence type="ECO:0000256" key="1">
    <source>
        <dbReference type="ARBA" id="ARBA00023235"/>
    </source>
</evidence>
<evidence type="ECO:0000256" key="3">
    <source>
        <dbReference type="SAM" id="Phobius"/>
    </source>
</evidence>
<keyword evidence="5" id="KW-1185">Reference proteome</keyword>
<keyword evidence="1" id="KW-0413">Isomerase</keyword>
<feature type="region of interest" description="Disordered" evidence="2">
    <location>
        <begin position="388"/>
        <end position="413"/>
    </location>
</feature>
<organism evidence="4 5">
    <name type="scientific">Eimeria maxima</name>
    <name type="common">Coccidian parasite</name>
    <dbReference type="NCBI Taxonomy" id="5804"/>
    <lineage>
        <taxon>Eukaryota</taxon>
        <taxon>Sar</taxon>
        <taxon>Alveolata</taxon>
        <taxon>Apicomplexa</taxon>
        <taxon>Conoidasida</taxon>
        <taxon>Coccidia</taxon>
        <taxon>Eucoccidiorida</taxon>
        <taxon>Eimeriorina</taxon>
        <taxon>Eimeriidae</taxon>
        <taxon>Eimeria</taxon>
    </lineage>
</organism>
<accession>U6M727</accession>
<name>U6M727_EIMMA</name>
<keyword evidence="3" id="KW-0472">Membrane</keyword>
<protein>
    <submittedName>
        <fullName evidence="4">Genomic scaffold old, msy_sf_4, related</fullName>
    </submittedName>
</protein>
<dbReference type="InterPro" id="IPR020103">
    <property type="entry name" value="PsdUridine_synth_cat_dom_sf"/>
</dbReference>
<dbReference type="GeneID" id="25334877"/>
<sequence>MRNKEEDAVVDTSPQHEGRRRPRYNGGGSSSSREERATSPSSNMWMPHGHSEGPSGVHTKPKKKQKAFDWRRAQRQRVLLKIAYNGEAYAGLAAQAETSNILTVEGELFKALEKACLIPNRAACNFSRCGRTDKGVHAAGNYISLDLRILKSKTEEKEGDCRVYVLLINKLLPPDIRILAATLVPPTFDARFDCLYRVYKYFFSLTGLDLQKMQKAASRFTSARESLCILYHVMHVCVGRCVFALFWFLLRSRVFAWRRVIRFDLETHGSGFAVATIVRFMMAALMEVGRGAQPATFISDLLKEGEEVEAAEEAQRAATAAGLTSAAAAGNEGAETAAAIREVQTQREGRQGLSPAPACNLVLYDCCFEGLYFSRSGVVNLLMGFQRSSSTTSSSGFVASKAAEGTGKTEMHGVAKEARGTNNSENEYQKGPIVDVAAAQQHGETPRPAAADAHPQQDSNCQFALPPCSTEESRTFQEEYLRSAQRLMVLKCLCEHSFPPW</sequence>
<evidence type="ECO:0000313" key="4">
    <source>
        <dbReference type="EMBL" id="CDJ57470.1"/>
    </source>
</evidence>
<dbReference type="EMBL" id="HG719291">
    <property type="protein sequence ID" value="CDJ57470.1"/>
    <property type="molecule type" value="Genomic_DNA"/>
</dbReference>
<proteinExistence type="predicted"/>
<dbReference type="VEuPathDB" id="ToxoDB:EMWEY_00008910"/>
<feature type="transmembrane region" description="Helical" evidence="3">
    <location>
        <begin position="229"/>
        <end position="250"/>
    </location>
</feature>
<reference evidence="4" key="2">
    <citation type="submission" date="2013-10" db="EMBL/GenBank/DDBJ databases">
        <authorList>
            <person name="Aslett M."/>
        </authorList>
    </citation>
    <scope>NUCLEOTIDE SEQUENCE [LARGE SCALE GENOMIC DNA]</scope>
    <source>
        <strain evidence="4">Weybridge</strain>
    </source>
</reference>
<gene>
    <name evidence="4" type="ORF">EMWEY_00008910</name>
</gene>
<dbReference type="PANTHER" id="PTHR11142:SF5">
    <property type="entry name" value="TRNA PSEUDOURIDINE(38_39) SYNTHASE"/>
    <property type="match status" value="1"/>
</dbReference>
<dbReference type="PANTHER" id="PTHR11142">
    <property type="entry name" value="PSEUDOURIDYLATE SYNTHASE"/>
    <property type="match status" value="1"/>
</dbReference>
<dbReference type="OrthoDB" id="25767at2759"/>
<dbReference type="Gene3D" id="3.30.70.660">
    <property type="entry name" value="Pseudouridine synthase I, catalytic domain, C-terminal subdomain"/>
    <property type="match status" value="1"/>
</dbReference>
<dbReference type="GO" id="GO:0005634">
    <property type="term" value="C:nucleus"/>
    <property type="evidence" value="ECO:0007669"/>
    <property type="project" value="TreeGrafter"/>
</dbReference>
<reference evidence="4" key="1">
    <citation type="submission" date="2013-10" db="EMBL/GenBank/DDBJ databases">
        <title>Genomic analysis of the causative agents of coccidiosis in chickens.</title>
        <authorList>
            <person name="Reid A.J."/>
            <person name="Blake D."/>
            <person name="Billington K."/>
            <person name="Browne H."/>
            <person name="Dunn M."/>
            <person name="Hung S."/>
            <person name="Kawahara F."/>
            <person name="Miranda-Saavedra D."/>
            <person name="Mourier T."/>
            <person name="Nagra H."/>
            <person name="Otto T.D."/>
            <person name="Rawlings N."/>
            <person name="Sanchez A."/>
            <person name="Sanders M."/>
            <person name="Subramaniam C."/>
            <person name="Tay Y."/>
            <person name="Dear P."/>
            <person name="Doerig C."/>
            <person name="Gruber A."/>
            <person name="Parkinson J."/>
            <person name="Shirley M."/>
            <person name="Wan K.L."/>
            <person name="Berriman M."/>
            <person name="Tomley F."/>
            <person name="Pain A."/>
        </authorList>
    </citation>
    <scope>NUCLEOTIDE SEQUENCE [LARGE SCALE GENOMIC DNA]</scope>
    <source>
        <strain evidence="4">Weybridge</strain>
    </source>
</reference>
<dbReference type="SUPFAM" id="SSF55120">
    <property type="entry name" value="Pseudouridine synthase"/>
    <property type="match status" value="1"/>
</dbReference>
<dbReference type="GO" id="GO:0003723">
    <property type="term" value="F:RNA binding"/>
    <property type="evidence" value="ECO:0007669"/>
    <property type="project" value="InterPro"/>
</dbReference>
<dbReference type="AlphaFoldDB" id="U6M727"/>
<dbReference type="GO" id="GO:0009982">
    <property type="term" value="F:pseudouridine synthase activity"/>
    <property type="evidence" value="ECO:0007669"/>
    <property type="project" value="InterPro"/>
</dbReference>
<dbReference type="InterPro" id="IPR020095">
    <property type="entry name" value="PsdUridine_synth_TruA_C"/>
</dbReference>
<feature type="region of interest" description="Disordered" evidence="2">
    <location>
        <begin position="1"/>
        <end position="68"/>
    </location>
</feature>
<evidence type="ECO:0000313" key="5">
    <source>
        <dbReference type="Proteomes" id="UP000030763"/>
    </source>
</evidence>
<dbReference type="Proteomes" id="UP000030763">
    <property type="component" value="Unassembled WGS sequence"/>
</dbReference>
<dbReference type="RefSeq" id="XP_013334118.1">
    <property type="nucleotide sequence ID" value="XM_013478664.1"/>
</dbReference>
<dbReference type="GO" id="GO:1990481">
    <property type="term" value="P:mRNA pseudouridine synthesis"/>
    <property type="evidence" value="ECO:0007669"/>
    <property type="project" value="TreeGrafter"/>
</dbReference>
<dbReference type="GO" id="GO:0005737">
    <property type="term" value="C:cytoplasm"/>
    <property type="evidence" value="ECO:0007669"/>
    <property type="project" value="TreeGrafter"/>
</dbReference>
<dbReference type="OMA" id="ACLIPNR"/>
<keyword evidence="3" id="KW-0812">Transmembrane</keyword>
<evidence type="ECO:0000256" key="2">
    <source>
        <dbReference type="SAM" id="MobiDB-lite"/>
    </source>
</evidence>
<dbReference type="Gene3D" id="3.30.70.580">
    <property type="entry name" value="Pseudouridine synthase I, catalytic domain, N-terminal subdomain"/>
    <property type="match status" value="1"/>
</dbReference>
<dbReference type="GO" id="GO:0031119">
    <property type="term" value="P:tRNA pseudouridine synthesis"/>
    <property type="evidence" value="ECO:0007669"/>
    <property type="project" value="TreeGrafter"/>
</dbReference>